<dbReference type="NCBIfam" id="TIGR01484">
    <property type="entry name" value="HAD-SF-IIB"/>
    <property type="match status" value="1"/>
</dbReference>
<evidence type="ECO:0000256" key="5">
    <source>
        <dbReference type="ARBA" id="ARBA00012730"/>
    </source>
</evidence>
<keyword evidence="7 12" id="KW-0479">Metal-binding</keyword>
<comment type="pathway">
    <text evidence="2">Nucleotide-sugar biosynthesis; GDP-alpha-D-mannose biosynthesis; alpha-D-mannose 1-phosphate from D-fructose 6-phosphate: step 2/2.</text>
</comment>
<dbReference type="PANTHER" id="PTHR10466">
    <property type="entry name" value="PHOSPHOMANNOMUTASE"/>
    <property type="match status" value="1"/>
</dbReference>
<dbReference type="GO" id="GO:0016791">
    <property type="term" value="F:phosphatase activity"/>
    <property type="evidence" value="ECO:0007669"/>
    <property type="project" value="UniProtKB-ARBA"/>
</dbReference>
<evidence type="ECO:0000313" key="14">
    <source>
        <dbReference type="Proteomes" id="UP001059824"/>
    </source>
</evidence>
<dbReference type="SUPFAM" id="SSF56784">
    <property type="entry name" value="HAD-like"/>
    <property type="match status" value="1"/>
</dbReference>
<keyword evidence="8 12" id="KW-0460">Magnesium</keyword>
<reference evidence="13" key="1">
    <citation type="journal article" date="2021" name="Nat. Microbiol.">
        <title>Cocultivation of an ultrasmall environmental parasitic bacterium with lytic ability against bacteria associated with wastewater foams.</title>
        <authorList>
            <person name="Batinovic S."/>
            <person name="Rose J.J.A."/>
            <person name="Ratcliffe J."/>
            <person name="Seviour R.J."/>
            <person name="Petrovski S."/>
        </authorList>
    </citation>
    <scope>NUCLEOTIDE SEQUENCE</scope>
    <source>
        <strain evidence="13">JR1</strain>
    </source>
</reference>
<evidence type="ECO:0000256" key="3">
    <source>
        <dbReference type="ARBA" id="ARBA00009736"/>
    </source>
</evidence>
<feature type="binding site" evidence="11">
    <location>
        <position position="126"/>
    </location>
    <ligand>
        <name>alpha-D-mannose 1-phosphate</name>
        <dbReference type="ChEBI" id="CHEBI:58409"/>
    </ligand>
</feature>
<evidence type="ECO:0000256" key="7">
    <source>
        <dbReference type="ARBA" id="ARBA00022723"/>
    </source>
</evidence>
<gene>
    <name evidence="13" type="ORF">GII36_03475</name>
</gene>
<dbReference type="EC" id="5.4.2.8" evidence="5"/>
<evidence type="ECO:0000313" key="13">
    <source>
        <dbReference type="EMBL" id="QHN42898.1"/>
    </source>
</evidence>
<evidence type="ECO:0000256" key="11">
    <source>
        <dbReference type="PIRSR" id="PIRSR605002-2"/>
    </source>
</evidence>
<feature type="binding site" evidence="12">
    <location>
        <position position="10"/>
    </location>
    <ligand>
        <name>Mg(2+)</name>
        <dbReference type="ChEBI" id="CHEBI:18420"/>
        <label>1</label>
    </ligand>
</feature>
<dbReference type="InterPro" id="IPR043169">
    <property type="entry name" value="PMM_cap"/>
</dbReference>
<dbReference type="GO" id="GO:0004615">
    <property type="term" value="F:phosphomannomutase activity"/>
    <property type="evidence" value="ECO:0007669"/>
    <property type="project" value="UniProtKB-EC"/>
</dbReference>
<accession>A0A857MLC1</accession>
<comment type="subcellular location">
    <subcellularLocation>
        <location evidence="1">Cytoplasm</location>
    </subcellularLocation>
</comment>
<dbReference type="InterPro" id="IPR023214">
    <property type="entry name" value="HAD_sf"/>
</dbReference>
<dbReference type="GO" id="GO:0046872">
    <property type="term" value="F:metal ion binding"/>
    <property type="evidence" value="ECO:0007669"/>
    <property type="project" value="UniProtKB-KW"/>
</dbReference>
<feature type="binding site" evidence="11">
    <location>
        <position position="184"/>
    </location>
    <ligand>
        <name>alpha-D-mannose 1-phosphate</name>
        <dbReference type="ChEBI" id="CHEBI:58409"/>
    </ligand>
</feature>
<feature type="binding site" evidence="12">
    <location>
        <position position="229"/>
    </location>
    <ligand>
        <name>Mg(2+)</name>
        <dbReference type="ChEBI" id="CHEBI:18420"/>
        <label>1</label>
    </ligand>
</feature>
<feature type="binding site" evidence="11">
    <location>
        <position position="186"/>
    </location>
    <ligand>
        <name>alpha-D-mannose 1-phosphate</name>
        <dbReference type="ChEBI" id="CHEBI:58409"/>
    </ligand>
</feature>
<dbReference type="UniPathway" id="UPA00126">
    <property type="reaction ID" value="UER00424"/>
</dbReference>
<dbReference type="InterPro" id="IPR005002">
    <property type="entry name" value="PMM"/>
</dbReference>
<evidence type="ECO:0000256" key="8">
    <source>
        <dbReference type="ARBA" id="ARBA00022842"/>
    </source>
</evidence>
<protein>
    <recommendedName>
        <fullName evidence="5">phosphomannomutase</fullName>
        <ecNumber evidence="5">5.4.2.8</ecNumber>
    </recommendedName>
</protein>
<feature type="binding site" evidence="12">
    <location>
        <position position="217"/>
    </location>
    <ligand>
        <name>Mg(2+)</name>
        <dbReference type="ChEBI" id="CHEBI:18420"/>
        <label>1</label>
    </ligand>
</feature>
<evidence type="ECO:0000256" key="12">
    <source>
        <dbReference type="PIRSR" id="PIRSR605002-3"/>
    </source>
</evidence>
<dbReference type="AlphaFoldDB" id="A0A857MLC1"/>
<keyword evidence="13" id="KW-0378">Hydrolase</keyword>
<dbReference type="InterPro" id="IPR036412">
    <property type="entry name" value="HAD-like_sf"/>
</dbReference>
<dbReference type="GO" id="GO:0006013">
    <property type="term" value="P:mannose metabolic process"/>
    <property type="evidence" value="ECO:0007669"/>
    <property type="project" value="TreeGrafter"/>
</dbReference>
<evidence type="ECO:0000256" key="9">
    <source>
        <dbReference type="ARBA" id="ARBA00023235"/>
    </source>
</evidence>
<dbReference type="KEGG" id="mama:GII36_03475"/>
<evidence type="ECO:0000256" key="2">
    <source>
        <dbReference type="ARBA" id="ARBA00004699"/>
    </source>
</evidence>
<sequence>MKKLIAFDLDGTLAPSKSKFDPRMVALFDKLLEHFEVCVISGGKYELFQRQFLTQITTEPHLLSRLHLMPTSGTRYYRYEKGDWQEKYAENFTSEQKKAIIAALAEGLKESGYAVAKTYGETIEDRDSQITLSILGQEIVAELGEEGVRIKEAWDPDGTKKLKIRDIVAPKIPDFTVRAAGATSIDVTMPGIDKAYGMDKLMEATGYSKSDILFMGDKIVPGGNDYAVYEHGIDCIAVRSWEDTAYALEGIVSAI</sequence>
<organism evidence="13 14">
    <name type="scientific">Candidatus Mycosynbacter amalyticus</name>
    <dbReference type="NCBI Taxonomy" id="2665156"/>
    <lineage>
        <taxon>Bacteria</taxon>
        <taxon>Candidatus Saccharimonadota</taxon>
        <taxon>Candidatus Saccharimonadota incertae sedis</taxon>
        <taxon>Candidatus Mycosynbacter</taxon>
    </lineage>
</organism>
<keyword evidence="14" id="KW-1185">Reference proteome</keyword>
<keyword evidence="9" id="KW-0413">Isomerase</keyword>
<dbReference type="EMBL" id="CP045921">
    <property type="protein sequence ID" value="QHN42898.1"/>
    <property type="molecule type" value="Genomic_DNA"/>
</dbReference>
<dbReference type="Gene3D" id="3.30.1240.20">
    <property type="match status" value="1"/>
</dbReference>
<proteinExistence type="inferred from homology"/>
<dbReference type="Gene3D" id="3.40.50.1000">
    <property type="entry name" value="HAD superfamily/HAD-like"/>
    <property type="match status" value="1"/>
</dbReference>
<name>A0A857MLC1_9BACT</name>
<comment type="cofactor">
    <cofactor evidence="12">
        <name>Mg(2+)</name>
        <dbReference type="ChEBI" id="CHEBI:18420"/>
    </cofactor>
</comment>
<dbReference type="GO" id="GO:0005829">
    <property type="term" value="C:cytosol"/>
    <property type="evidence" value="ECO:0007669"/>
    <property type="project" value="TreeGrafter"/>
</dbReference>
<feature type="active site" description="Proton donor/acceptor" evidence="10">
    <location>
        <position position="10"/>
    </location>
</feature>
<dbReference type="GO" id="GO:0009298">
    <property type="term" value="P:GDP-mannose biosynthetic process"/>
    <property type="evidence" value="ECO:0007669"/>
    <property type="project" value="UniProtKB-UniPathway"/>
</dbReference>
<comment type="similarity">
    <text evidence="3">Belongs to the eukaryotic PMM family.</text>
</comment>
<evidence type="ECO:0000256" key="4">
    <source>
        <dbReference type="ARBA" id="ARBA00011738"/>
    </source>
</evidence>
<comment type="subunit">
    <text evidence="4">Homodimer.</text>
</comment>
<evidence type="ECO:0000256" key="1">
    <source>
        <dbReference type="ARBA" id="ARBA00004496"/>
    </source>
</evidence>
<evidence type="ECO:0000256" key="10">
    <source>
        <dbReference type="PIRSR" id="PIRSR605002-1"/>
    </source>
</evidence>
<keyword evidence="6" id="KW-0963">Cytoplasm</keyword>
<dbReference type="GO" id="GO:0006487">
    <property type="term" value="P:protein N-linked glycosylation"/>
    <property type="evidence" value="ECO:0007669"/>
    <property type="project" value="TreeGrafter"/>
</dbReference>
<dbReference type="InterPro" id="IPR006379">
    <property type="entry name" value="HAD-SF_hydro_IIB"/>
</dbReference>
<dbReference type="Proteomes" id="UP001059824">
    <property type="component" value="Chromosome"/>
</dbReference>
<dbReference type="RefSeq" id="WP_260762502.1">
    <property type="nucleotide sequence ID" value="NZ_CP045921.1"/>
</dbReference>
<dbReference type="PANTHER" id="PTHR10466:SF0">
    <property type="entry name" value="PHOSPHOMANNOMUTASE"/>
    <property type="match status" value="1"/>
</dbReference>
<feature type="active site" description="Nucleophile" evidence="10">
    <location>
        <position position="8"/>
    </location>
</feature>
<dbReference type="Pfam" id="PF03332">
    <property type="entry name" value="PMM"/>
    <property type="match status" value="1"/>
</dbReference>
<evidence type="ECO:0000256" key="6">
    <source>
        <dbReference type="ARBA" id="ARBA00022490"/>
    </source>
</evidence>
<feature type="binding site" evidence="12">
    <location>
        <position position="8"/>
    </location>
    <ligand>
        <name>Mg(2+)</name>
        <dbReference type="ChEBI" id="CHEBI:18420"/>
        <label>1</label>
    </ligand>
</feature>